<evidence type="ECO:0000256" key="3">
    <source>
        <dbReference type="ARBA" id="ARBA00023163"/>
    </source>
</evidence>
<dbReference type="CDD" id="cd07377">
    <property type="entry name" value="WHTH_GntR"/>
    <property type="match status" value="1"/>
</dbReference>
<dbReference type="PRINTS" id="PR00035">
    <property type="entry name" value="HTHGNTR"/>
</dbReference>
<dbReference type="InterPro" id="IPR036388">
    <property type="entry name" value="WH-like_DNA-bd_sf"/>
</dbReference>
<dbReference type="SUPFAM" id="SSF46785">
    <property type="entry name" value="Winged helix' DNA-binding domain"/>
    <property type="match status" value="1"/>
</dbReference>
<dbReference type="InterPro" id="IPR050679">
    <property type="entry name" value="Bact_HTH_transcr_reg"/>
</dbReference>
<dbReference type="Proteomes" id="UP000032289">
    <property type="component" value="Unassembled WGS sequence"/>
</dbReference>
<dbReference type="PANTHER" id="PTHR44846">
    <property type="entry name" value="MANNOSYL-D-GLYCERATE TRANSPORT/METABOLISM SYSTEM REPRESSOR MNGR-RELATED"/>
    <property type="match status" value="1"/>
</dbReference>
<evidence type="ECO:0000313" key="4">
    <source>
        <dbReference type="EMBL" id="KIU20131.1"/>
    </source>
</evidence>
<accession>A0A0D1LW68</accession>
<comment type="caution">
    <text evidence="4">The sequence shown here is derived from an EMBL/GenBank/DDBJ whole genome shotgun (WGS) entry which is preliminary data.</text>
</comment>
<dbReference type="GO" id="GO:0003700">
    <property type="term" value="F:DNA-binding transcription factor activity"/>
    <property type="evidence" value="ECO:0007669"/>
    <property type="project" value="InterPro"/>
</dbReference>
<dbReference type="InterPro" id="IPR028978">
    <property type="entry name" value="Chorismate_lyase_/UTRA_dom_sf"/>
</dbReference>
<dbReference type="AlphaFoldDB" id="A0A0D1LW68"/>
<dbReference type="Gene3D" id="1.10.10.10">
    <property type="entry name" value="Winged helix-like DNA-binding domain superfamily/Winged helix DNA-binding domain"/>
    <property type="match status" value="1"/>
</dbReference>
<dbReference type="SUPFAM" id="SSF64288">
    <property type="entry name" value="Chorismate lyase-like"/>
    <property type="match status" value="1"/>
</dbReference>
<dbReference type="InterPro" id="IPR036390">
    <property type="entry name" value="WH_DNA-bd_sf"/>
</dbReference>
<dbReference type="OrthoDB" id="2141316at2"/>
<sequence>MPEEVLYMKVLGDLKDRIYSGEFPNLKLPDERSLASSYEVSRSSIKRALNVLAQQGIIFKKRGSGTFVNPLYLKNQSMFHSIGNNLGVSDSYRFNGESPAIELLSFETEQADEETRLALFLEDGEEVYRIKRLRKLQDQAFMIENALVPVKLLPALTAEDLGHSMFHYAEETTKKAVTKSFMTVTVEPSSEDDRDHLALSEVEPVGVMAGIYFLDDGTPFEVGSMRVHYKYMRYNSFVSLDGE</sequence>
<dbReference type="PANTHER" id="PTHR44846:SF4">
    <property type="entry name" value="HTH GNTR-TYPE DOMAIN-CONTAINING PROTEIN"/>
    <property type="match status" value="1"/>
</dbReference>
<dbReference type="Pfam" id="PF07702">
    <property type="entry name" value="UTRA"/>
    <property type="match status" value="1"/>
</dbReference>
<dbReference type="GO" id="GO:0003677">
    <property type="term" value="F:DNA binding"/>
    <property type="evidence" value="ECO:0007669"/>
    <property type="project" value="UniProtKB-KW"/>
</dbReference>
<dbReference type="EMBL" id="JWHT01000064">
    <property type="protein sequence ID" value="KIU20131.1"/>
    <property type="molecule type" value="Genomic_DNA"/>
</dbReference>
<gene>
    <name evidence="4" type="primary">gmuR</name>
    <name evidence="4" type="ORF">ab3b_02270</name>
</gene>
<proteinExistence type="predicted"/>
<dbReference type="SMART" id="SM00866">
    <property type="entry name" value="UTRA"/>
    <property type="match status" value="1"/>
</dbReference>
<dbReference type="GeneID" id="66961527"/>
<dbReference type="Gene3D" id="3.40.1410.10">
    <property type="entry name" value="Chorismate lyase-like"/>
    <property type="match status" value="1"/>
</dbReference>
<name>A0A0D1LW68_9LACO</name>
<reference evidence="4 5" key="1">
    <citation type="journal article" date="2015" name="Microbiology (Mosc.)">
        <title>Genomics of the Weissella cibaria species with an examination of its metabolic traits.</title>
        <authorList>
            <person name="Lynch K.M."/>
            <person name="Lucid A."/>
            <person name="Arendt E.K."/>
            <person name="Sleator R.D."/>
            <person name="Lucey B."/>
            <person name="Coffey A."/>
        </authorList>
    </citation>
    <scope>NUCLEOTIDE SEQUENCE [LARGE SCALE GENOMIC DNA]</scope>
    <source>
        <strain evidence="4 5">AB3b</strain>
    </source>
</reference>
<keyword evidence="1" id="KW-0805">Transcription regulation</keyword>
<evidence type="ECO:0000256" key="2">
    <source>
        <dbReference type="ARBA" id="ARBA00023125"/>
    </source>
</evidence>
<dbReference type="PROSITE" id="PS50949">
    <property type="entry name" value="HTH_GNTR"/>
    <property type="match status" value="1"/>
</dbReference>
<evidence type="ECO:0000313" key="5">
    <source>
        <dbReference type="Proteomes" id="UP000032289"/>
    </source>
</evidence>
<protein>
    <submittedName>
        <fullName evidence="4">GmuR protein</fullName>
    </submittedName>
</protein>
<organism evidence="4 5">
    <name type="scientific">Weissella cibaria</name>
    <dbReference type="NCBI Taxonomy" id="137591"/>
    <lineage>
        <taxon>Bacteria</taxon>
        <taxon>Bacillati</taxon>
        <taxon>Bacillota</taxon>
        <taxon>Bacilli</taxon>
        <taxon>Lactobacillales</taxon>
        <taxon>Lactobacillaceae</taxon>
        <taxon>Weissella</taxon>
    </lineage>
</organism>
<dbReference type="RefSeq" id="WP_010374938.1">
    <property type="nucleotide sequence ID" value="NZ_BJEF01000003.1"/>
</dbReference>
<dbReference type="InterPro" id="IPR011663">
    <property type="entry name" value="UTRA"/>
</dbReference>
<dbReference type="SMART" id="SM00345">
    <property type="entry name" value="HTH_GNTR"/>
    <property type="match status" value="1"/>
</dbReference>
<evidence type="ECO:0000256" key="1">
    <source>
        <dbReference type="ARBA" id="ARBA00023015"/>
    </source>
</evidence>
<dbReference type="InterPro" id="IPR000524">
    <property type="entry name" value="Tscrpt_reg_HTH_GntR"/>
</dbReference>
<keyword evidence="2" id="KW-0238">DNA-binding</keyword>
<dbReference type="Pfam" id="PF00392">
    <property type="entry name" value="GntR"/>
    <property type="match status" value="1"/>
</dbReference>
<keyword evidence="3" id="KW-0804">Transcription</keyword>
<dbReference type="GO" id="GO:0045892">
    <property type="term" value="P:negative regulation of DNA-templated transcription"/>
    <property type="evidence" value="ECO:0007669"/>
    <property type="project" value="TreeGrafter"/>
</dbReference>
<dbReference type="PATRIC" id="fig|137591.24.peg.2220"/>